<evidence type="ECO:0000256" key="17">
    <source>
        <dbReference type="SAM" id="MobiDB-lite"/>
    </source>
</evidence>
<dbReference type="OMA" id="PMGKGLN"/>
<dbReference type="eggNOG" id="KOG0845">
    <property type="taxonomic scope" value="Eukaryota"/>
</dbReference>
<dbReference type="SUPFAM" id="SSF82215">
    <property type="entry name" value="C-terminal autoproteolytic domain of nucleoporin nup98"/>
    <property type="match status" value="1"/>
</dbReference>
<dbReference type="InterPro" id="IPR021967">
    <property type="entry name" value="Nup98_C"/>
</dbReference>
<evidence type="ECO:0000256" key="13">
    <source>
        <dbReference type="ARBA" id="ARBA00048740"/>
    </source>
</evidence>
<keyword evidence="10" id="KW-0539">Nucleus</keyword>
<comment type="catalytic activity">
    <reaction evidence="12">
        <text>a 5'-end (N(2),N(7)-dimethyl 5'-triphosphoguanosine)-ribonucleoside in snoRNA + S-adenosyl-L-methionine = a 5'-end (N(2),N(2),N(7)-trimethyl 5'-triphosphoguanosine)-ribonucleoside in snoRNA + S-adenosyl-L-homocysteine + H(+)</text>
        <dbReference type="Rhea" id="RHEA:78507"/>
        <dbReference type="Rhea" id="RHEA-COMP:19088"/>
        <dbReference type="Rhea" id="RHEA-COMP:19090"/>
        <dbReference type="ChEBI" id="CHEBI:15378"/>
        <dbReference type="ChEBI" id="CHEBI:57856"/>
        <dbReference type="ChEBI" id="CHEBI:59789"/>
        <dbReference type="ChEBI" id="CHEBI:167623"/>
        <dbReference type="ChEBI" id="CHEBI:172880"/>
    </reaction>
    <physiologicalReaction direction="left-to-right" evidence="12">
        <dbReference type="Rhea" id="RHEA:78508"/>
    </physiologicalReaction>
</comment>
<dbReference type="PANTHER" id="PTHR23198:SF6">
    <property type="entry name" value="NUCLEAR PORE COMPLEX PROTEIN NUP98-NUP96"/>
    <property type="match status" value="1"/>
</dbReference>
<dbReference type="FunFam" id="1.10.10.2360:FF:000004">
    <property type="entry name" value="Nuclear pore complex protein Nup98-Nup96"/>
    <property type="match status" value="1"/>
</dbReference>
<dbReference type="GO" id="GO:0017056">
    <property type="term" value="F:structural constituent of nuclear pore"/>
    <property type="evidence" value="ECO:0000318"/>
    <property type="project" value="GO_Central"/>
</dbReference>
<dbReference type="PROSITE" id="PS50053">
    <property type="entry name" value="UBIQUITIN_2"/>
    <property type="match status" value="1"/>
</dbReference>
<feature type="compositionally biased region" description="Low complexity" evidence="17">
    <location>
        <begin position="11"/>
        <end position="29"/>
    </location>
</feature>
<feature type="region of interest" description="Disordered" evidence="17">
    <location>
        <begin position="260"/>
        <end position="286"/>
    </location>
</feature>
<dbReference type="GO" id="GO:0008139">
    <property type="term" value="F:nuclear localization sequence binding"/>
    <property type="evidence" value="ECO:0000318"/>
    <property type="project" value="GO_Central"/>
</dbReference>
<evidence type="ECO:0000256" key="1">
    <source>
        <dbReference type="ARBA" id="ARBA00004567"/>
    </source>
</evidence>
<evidence type="ECO:0000256" key="10">
    <source>
        <dbReference type="ARBA" id="ARBA00023242"/>
    </source>
</evidence>
<dbReference type="GO" id="GO:0003723">
    <property type="term" value="F:RNA binding"/>
    <property type="evidence" value="ECO:0000318"/>
    <property type="project" value="GO_Central"/>
</dbReference>
<dbReference type="STRING" id="164328.H3GCS0"/>
<dbReference type="GO" id="GO:0051028">
    <property type="term" value="P:mRNA transport"/>
    <property type="evidence" value="ECO:0007669"/>
    <property type="project" value="UniProtKB-KW"/>
</dbReference>
<keyword evidence="9" id="KW-0906">Nuclear pore complex</keyword>
<keyword evidence="4" id="KW-0813">Transport</keyword>
<dbReference type="Gene3D" id="1.10.10.2360">
    <property type="match status" value="1"/>
</dbReference>
<dbReference type="Pfam" id="PF09445">
    <property type="entry name" value="Methyltransf_15"/>
    <property type="match status" value="1"/>
</dbReference>
<dbReference type="GO" id="GO:0000973">
    <property type="term" value="P:post-transcriptional tethering of RNA polymerase II gene DNA at nuclear periphery"/>
    <property type="evidence" value="ECO:0000318"/>
    <property type="project" value="GO_Central"/>
</dbReference>
<dbReference type="PROSITE" id="PS51434">
    <property type="entry name" value="NUP_C"/>
    <property type="match status" value="1"/>
</dbReference>
<dbReference type="CDD" id="cd17039">
    <property type="entry name" value="Ubl_ubiquitin_like"/>
    <property type="match status" value="1"/>
</dbReference>
<comment type="catalytic activity">
    <reaction evidence="13">
        <text>a 5'-end (N(7)-methyl 5'-triphosphoguanosine)-ribonucleoside in snoRNA + S-adenosyl-L-methionine = a 5'-end (N(2),N(7)-dimethyl 5'-triphosphoguanosine)-ribonucleoside in snoRNA + S-adenosyl-L-homocysteine + H(+)</text>
        <dbReference type="Rhea" id="RHEA:78475"/>
        <dbReference type="Rhea" id="RHEA-COMP:19086"/>
        <dbReference type="Rhea" id="RHEA-COMP:19088"/>
        <dbReference type="ChEBI" id="CHEBI:15378"/>
        <dbReference type="ChEBI" id="CHEBI:57856"/>
        <dbReference type="ChEBI" id="CHEBI:59789"/>
        <dbReference type="ChEBI" id="CHEBI:156461"/>
        <dbReference type="ChEBI" id="CHEBI:172880"/>
    </reaction>
    <physiologicalReaction direction="left-to-right" evidence="13">
        <dbReference type="Rhea" id="RHEA:78476"/>
    </physiologicalReaction>
</comment>
<evidence type="ECO:0000256" key="3">
    <source>
        <dbReference type="ARBA" id="ARBA00018517"/>
    </source>
</evidence>
<evidence type="ECO:0000256" key="8">
    <source>
        <dbReference type="ARBA" id="ARBA00023010"/>
    </source>
</evidence>
<dbReference type="Gene3D" id="3.30.1610.10">
    <property type="entry name" value="Peptidase S59, nucleoporin"/>
    <property type="match status" value="1"/>
</dbReference>
<dbReference type="GO" id="GO:0036261">
    <property type="term" value="P:7-methylguanosine cap hypermethylation"/>
    <property type="evidence" value="ECO:0007669"/>
    <property type="project" value="InterPro"/>
</dbReference>
<evidence type="ECO:0000256" key="9">
    <source>
        <dbReference type="ARBA" id="ARBA00023132"/>
    </source>
</evidence>
<dbReference type="GO" id="GO:0034398">
    <property type="term" value="P:telomere tethering at nuclear periphery"/>
    <property type="evidence" value="ECO:0000318"/>
    <property type="project" value="GO_Central"/>
</dbReference>
<dbReference type="InterPro" id="IPR029063">
    <property type="entry name" value="SAM-dependent_MTases_sf"/>
</dbReference>
<feature type="region of interest" description="Disordered" evidence="17">
    <location>
        <begin position="1277"/>
        <end position="1302"/>
    </location>
</feature>
<comment type="subcellular location">
    <subcellularLocation>
        <location evidence="1">Nucleus</location>
        <location evidence="1">Nuclear pore complex</location>
    </subcellularLocation>
</comment>
<keyword evidence="7" id="KW-0653">Protein transport</keyword>
<dbReference type="VEuPathDB" id="FungiDB:KRP22_7089"/>
<feature type="compositionally biased region" description="Basic and acidic residues" evidence="17">
    <location>
        <begin position="81"/>
        <end position="108"/>
    </location>
</feature>
<feature type="region of interest" description="Disordered" evidence="17">
    <location>
        <begin position="160"/>
        <end position="196"/>
    </location>
</feature>
<reference evidence="20" key="2">
    <citation type="submission" date="2015-06" db="UniProtKB">
        <authorList>
            <consortium name="EnsemblProtists"/>
        </authorList>
    </citation>
    <scope>IDENTIFICATION</scope>
    <source>
        <strain evidence="20">Pr102</strain>
    </source>
</reference>
<evidence type="ECO:0000256" key="11">
    <source>
        <dbReference type="ARBA" id="ARBA00025783"/>
    </source>
</evidence>
<dbReference type="InParanoid" id="H3GCS0"/>
<sequence>MEVQGRDEIPSRASARPMAAAARVSAAPVGFNGRQRSSSLDNERSWRPASGFASKHQAELEAKRLHRERQMQRARQLQQLQEEKKRREAELAKGPKPNDHVVVEEGEWKTVVSHGRRARNDRRTTHTTTGLLLPLPPGPPTLAFTKSLDGPMASAAVLAGRSLSQDEMEDTDVARRKRRQQMKRRQKTPSQREEAKLQTLDGVPHPSLLGEVMFARRSSLQRLADKLHVDELQVDEVAEFSVTDFEMATKISQAVLDLFTPPKDDTTSESGNEGHEDGSSTTEERKKYPLVVTDGTACVGGNVLSFCDFFTHVNAIENDPTRVQMLRHNLQVLQKTNVKSIHANYLDVMLKLQQDVVFLDPPWGGPEYKDLAKVDLFLGDLPLHEICTRLQGSAKCIVLKVPSNFDGENFSRLVPGKVVIRRDLKKMHLVLLDFRSKEESVLSALDCTQGLPLLPSQPTARQGPASHMSFGGFGNSGAPTTGGFGGFGAGATSGGFGNSAAASPFGGGAASGGGFGSAPSAFGAAPAKPAFGGFGAAAPTTGGGFGAQQTTTTGFGGFGAAAAPTTGFGAAAQPATTSGFGATSAFGGGAGTGGFGSSGTSAFGASTPFGAKPAASSSPFGSTSAFGGGAGTTSGFGGGAATGGFGTPTPASGGMFGSTTGGFGASAAKSPFGATSTATTGGFGSQATSSTGFGGFGAQPAAAAAPGQVQVGTGLPPYQPTREMEPSGTGGTANYMSISRMQAYAHKSAEELRYEDYLKRTNPAAAQAAATQNAPAPGATAGGTGAFGGFGAQPATSSAFGSTGGFGTSQPATFGATSTGGGFGSSAFGSTTTATTTGGFGGFGAQPAAPATSGGLFGNTAARPTTGAFGAPATSSAFGATPAATSAFGAPAAGGGFGATAGGFGNSFGATPAAQPQTGGFGGFGTTPAASSSFGSSAFGKPAASTGFGGFGATTTPAAAPATGGFGFGAAQPQAGVTTSLFGGGGAAAPSSTGFSFGATAPKPAATGGFGFGSTGGTNAFGSTTGNAFGAATAPSAFGTAPAQPAAGTTSLFGSTTGSTGGFGFGTPSAAPGATTSLFGAAKPATTGLFGSTTGSTTTGGMFGNTAGTGGSSLFGGSNTAASTGTSGFGFGGGGFGSTTTGGFGGFGATATPTAQTGGFGTTGSLFGQPQQQAQATVAQPQSLVAAPDVNPYGSGSFGAGLVEQNVKAALDLQSIKTGSSASSRLTTFADDVGLPRGPLDPPLVTRRQTVSNRHAIPVSFIRGSFKGSKSRFSTFTSPALSSTLSSGSRSGVESNGDTNTKEDEFKFTSSLFRNSVTKKLVIEKGEHARTRSTGAVSIVPITDSDRADIYEIGSARSRLLKPGDDGKYGVTFCNQINKKSFSLRLYPNQTVKQARSEVKQLLRESSASTVSSIVDIELVLKGRIVHDTSAIEELQLKDGDSIDVVVIEDRPENNKTREDHAPSISSMIKKLETQANDEAAPPKRFMTYDEYLASASRDENDLFKETQADGTDRLSPGVSSCPVLKNRDYYTIPSYERLQAMTDAELSQVEKFTVGCRGLGAVEWIGKTDVRSLDIDGLVFFEKKEVIVYKDDKKKHELGKGLNKPAIVELLGIFPPRKSTSPEKYKERVKQRTQDIGATYLDYSLDKGIWRFRVEHFSRYGFEDDDDDDDVDMDGHNGSPDRNSKELHADQMPRKPDMARGHVVRRGKVPFSANRSGLFRQSGIYGGEVSNNVVTSFGDHQTPTSVSDKWDGMLDEEIARPESFMDFNGEEEVVATKKDQRPTSEVFPVIPYTLKPLGVSGNADQLASAEKSTTYQMMLQASNQPQAKVVRNHVDGGMFMARSFRCSWGPNGELVNLGKLTSRSENTSDVENKGRRVCIEFPLRPLESRKTDLHKGLMLHYEFTSQGRNMNEYVDEDGSEVPAQYELPVHEPLMSCLQKYVAHAESRTKKAPGASFEKRTLLLWKLIEALWGQEHGAKMGDRPNSVFYPLASRDDPNEVETLDTFQTVDLRREAISQWFEAALKDSGDADTFETSPSVEGVLRLLCQHRIAEASDMAMDCGDFRLATLIAQAASYEGNDFRSLMETQMAQWSENGTLELMDKTLVLVYSVLAGSIEVLSAQKGASMSWIDCLALCLWYKRGPATSLKSAMALYEEAVGKQLASVSLSKFAAAGTNKDDLLMELMKLYIEDVSSLCKVLSPSGFMSHGSRHLDYELSWHLHSVLRAFGYKLDRQWESHIHQNFIRQLEGSDLWEDAIYVALNISNTIERENTCRELLFRNADALASNVTKREELCERLNIPTEWVSEALAVRAVAKQERHEEIAHWMSARHYEEAHACLISHVAMRCLFATEKDVLMQLLLELEPMAVYIPQWKSCEKVDAIGGGLLLEYLRLEQQKGLEVGHEDQFLQRVMLLSQQLSSARDASAKDVRNKREKNALLAQTCVSSMIVSLATQAVQLRSLLSYTQERELTSDSSSISTPLELEPEFLGGLSHLVTGHETSFVESYRTNQLMHLCSTFIDWRA</sequence>
<dbReference type="eggNOG" id="KOG2730">
    <property type="taxonomic scope" value="Eukaryota"/>
</dbReference>
<organism evidence="20 21">
    <name type="scientific">Phytophthora ramorum</name>
    <name type="common">Sudden oak death agent</name>
    <dbReference type="NCBI Taxonomy" id="164328"/>
    <lineage>
        <taxon>Eukaryota</taxon>
        <taxon>Sar</taxon>
        <taxon>Stramenopiles</taxon>
        <taxon>Oomycota</taxon>
        <taxon>Peronosporomycetes</taxon>
        <taxon>Peronosporales</taxon>
        <taxon>Peronosporaceae</taxon>
        <taxon>Phytophthora</taxon>
    </lineage>
</organism>
<dbReference type="InterPro" id="IPR036903">
    <property type="entry name" value="Nup98_auto-Pept-S59_dom_sf"/>
</dbReference>
<evidence type="ECO:0000256" key="4">
    <source>
        <dbReference type="ARBA" id="ARBA00022448"/>
    </source>
</evidence>
<evidence type="ECO:0000313" key="21">
    <source>
        <dbReference type="Proteomes" id="UP000005238"/>
    </source>
</evidence>
<dbReference type="PANTHER" id="PTHR23198">
    <property type="entry name" value="NUCLEOPORIN"/>
    <property type="match status" value="1"/>
</dbReference>
<evidence type="ECO:0000259" key="19">
    <source>
        <dbReference type="PROSITE" id="PS51434"/>
    </source>
</evidence>
<name>H3GCS0_PHYRM</name>
<dbReference type="InterPro" id="IPR007230">
    <property type="entry name" value="Nup98_auto-Pept-S59_dom"/>
</dbReference>
<comment type="similarity">
    <text evidence="11">Belongs to the methyltransferase superfamily. Trimethylguanosine synthase family.</text>
</comment>
<dbReference type="PROSITE" id="PS00092">
    <property type="entry name" value="N6_MTASE"/>
    <property type="match status" value="1"/>
</dbReference>
<evidence type="ECO:0000256" key="5">
    <source>
        <dbReference type="ARBA" id="ARBA00022813"/>
    </source>
</evidence>
<dbReference type="GO" id="GO:0008168">
    <property type="term" value="F:methyltransferase activity"/>
    <property type="evidence" value="ECO:0007669"/>
    <property type="project" value="InterPro"/>
</dbReference>
<feature type="compositionally biased region" description="Low complexity" evidence="17">
    <location>
        <begin position="1277"/>
        <end position="1297"/>
    </location>
</feature>
<dbReference type="VEuPathDB" id="FungiDB:KRP22_7090"/>
<evidence type="ECO:0000256" key="12">
    <source>
        <dbReference type="ARBA" id="ARBA00047418"/>
    </source>
</evidence>
<dbReference type="InterPro" id="IPR019012">
    <property type="entry name" value="RNA_cap_Gua-N2-MeTrfase"/>
</dbReference>
<feature type="domain" description="Ubiquitin-like" evidence="18">
    <location>
        <begin position="1369"/>
        <end position="1447"/>
    </location>
</feature>
<accession>H3GCS0</accession>
<feature type="domain" description="Peptidase S59" evidence="19">
    <location>
        <begin position="1527"/>
        <end position="1658"/>
    </location>
</feature>
<dbReference type="InterPro" id="IPR000626">
    <property type="entry name" value="Ubiquitin-like_dom"/>
</dbReference>
<feature type="region of interest" description="Disordered" evidence="17">
    <location>
        <begin position="1"/>
        <end position="138"/>
    </location>
</feature>
<comment type="catalytic activity">
    <reaction evidence="14">
        <text>a 5'-end (N(2),N(7)-dimethyl 5'-triphosphoguanosine)-ribonucleoside in snRNA + S-adenosyl-L-methionine = a 5'-end (N(2),N(2),N(7)-trimethyl 5'-triphosphoguanosine)-ribonucleoside in snRNA + S-adenosyl-L-homocysteine + H(+)</text>
        <dbReference type="Rhea" id="RHEA:78479"/>
        <dbReference type="Rhea" id="RHEA-COMP:19087"/>
        <dbReference type="Rhea" id="RHEA-COMP:19089"/>
        <dbReference type="ChEBI" id="CHEBI:15378"/>
        <dbReference type="ChEBI" id="CHEBI:57856"/>
        <dbReference type="ChEBI" id="CHEBI:59789"/>
        <dbReference type="ChEBI" id="CHEBI:167623"/>
        <dbReference type="ChEBI" id="CHEBI:172880"/>
    </reaction>
    <physiologicalReaction direction="left-to-right" evidence="14">
        <dbReference type="Rhea" id="RHEA:78480"/>
    </physiologicalReaction>
</comment>
<dbReference type="Gene3D" id="1.25.40.690">
    <property type="match status" value="1"/>
</dbReference>
<comment type="catalytic activity">
    <reaction evidence="15">
        <text>a 5'-end (N(7)-methyl 5'-triphosphoguanosine)-ribonucleoside in snRNA + S-adenosyl-L-methionine = a 5'-end (N(2),N(7)-dimethyl 5'-triphosphoguanosine)-ribonucleoside in snRNA + S-adenosyl-L-homocysteine + H(+)</text>
        <dbReference type="Rhea" id="RHEA:78471"/>
        <dbReference type="Rhea" id="RHEA-COMP:19085"/>
        <dbReference type="Rhea" id="RHEA-COMP:19087"/>
        <dbReference type="ChEBI" id="CHEBI:15378"/>
        <dbReference type="ChEBI" id="CHEBI:57856"/>
        <dbReference type="ChEBI" id="CHEBI:59789"/>
        <dbReference type="ChEBI" id="CHEBI:156461"/>
        <dbReference type="ChEBI" id="CHEBI:172880"/>
    </reaction>
    <physiologicalReaction direction="left-to-right" evidence="15">
        <dbReference type="Rhea" id="RHEA:78472"/>
    </physiologicalReaction>
</comment>
<reference evidence="21" key="1">
    <citation type="journal article" date="2006" name="Science">
        <title>Phytophthora genome sequences uncover evolutionary origins and mechanisms of pathogenesis.</title>
        <authorList>
            <person name="Tyler B.M."/>
            <person name="Tripathy S."/>
            <person name="Zhang X."/>
            <person name="Dehal P."/>
            <person name="Jiang R.H."/>
            <person name="Aerts A."/>
            <person name="Arredondo F.D."/>
            <person name="Baxter L."/>
            <person name="Bensasson D."/>
            <person name="Beynon J.L."/>
            <person name="Chapman J."/>
            <person name="Damasceno C.M."/>
            <person name="Dorrance A.E."/>
            <person name="Dou D."/>
            <person name="Dickerman A.W."/>
            <person name="Dubchak I.L."/>
            <person name="Garbelotto M."/>
            <person name="Gijzen M."/>
            <person name="Gordon S.G."/>
            <person name="Govers F."/>
            <person name="Grunwald N.J."/>
            <person name="Huang W."/>
            <person name="Ivors K.L."/>
            <person name="Jones R.W."/>
            <person name="Kamoun S."/>
            <person name="Krampis K."/>
            <person name="Lamour K.H."/>
            <person name="Lee M.K."/>
            <person name="McDonald W.H."/>
            <person name="Medina M."/>
            <person name="Meijer H.J."/>
            <person name="Nordberg E.K."/>
            <person name="Maclean D.J."/>
            <person name="Ospina-Giraldo M.D."/>
            <person name="Morris P.F."/>
            <person name="Phuntumart V."/>
            <person name="Putnam N.H."/>
            <person name="Rash S."/>
            <person name="Rose J.K."/>
            <person name="Sakihama Y."/>
            <person name="Salamov A.A."/>
            <person name="Savidor A."/>
            <person name="Scheuring C.F."/>
            <person name="Smith B.M."/>
            <person name="Sobral B.W."/>
            <person name="Terry A."/>
            <person name="Torto-Alalibo T.A."/>
            <person name="Win J."/>
            <person name="Xu Z."/>
            <person name="Zhang H."/>
            <person name="Grigoriev I.V."/>
            <person name="Rokhsar D.S."/>
            <person name="Boore J.L."/>
        </authorList>
    </citation>
    <scope>NUCLEOTIDE SEQUENCE [LARGE SCALE GENOMIC DNA]</scope>
    <source>
        <strain evidence="21">Pr102</strain>
    </source>
</reference>
<dbReference type="GO" id="GO:0006606">
    <property type="term" value="P:protein import into nucleus"/>
    <property type="evidence" value="ECO:0000318"/>
    <property type="project" value="GO_Central"/>
</dbReference>
<evidence type="ECO:0000256" key="2">
    <source>
        <dbReference type="ARBA" id="ARBA00008926"/>
    </source>
</evidence>
<dbReference type="Gene3D" id="3.40.50.150">
    <property type="entry name" value="Vaccinia Virus protein VP39"/>
    <property type="match status" value="1"/>
</dbReference>
<feature type="region of interest" description="Disordered" evidence="17">
    <location>
        <begin position="1666"/>
        <end position="1694"/>
    </location>
</feature>
<dbReference type="HOGENOM" id="CLU_001192_0_0_1"/>
<dbReference type="Pfam" id="PF12110">
    <property type="entry name" value="Nup96"/>
    <property type="match status" value="1"/>
</dbReference>
<protein>
    <recommendedName>
        <fullName evidence="3">Trimethylguanosine synthase</fullName>
    </recommendedName>
    <alternativeName>
        <fullName evidence="16">Cap-specific guanine-N(2) methyltransferase</fullName>
    </alternativeName>
</protein>
<keyword evidence="8" id="KW-0811">Translocation</keyword>
<dbReference type="Pfam" id="PF04096">
    <property type="entry name" value="Nucleoporin2"/>
    <property type="match status" value="1"/>
</dbReference>
<feature type="compositionally biased region" description="Basic and acidic residues" evidence="17">
    <location>
        <begin position="1683"/>
        <end position="1694"/>
    </location>
</feature>
<dbReference type="Proteomes" id="UP000005238">
    <property type="component" value="Unassembled WGS sequence"/>
</dbReference>
<dbReference type="EnsemblProtists" id="Phyra73295">
    <property type="protein sequence ID" value="Phyra73295"/>
    <property type="gene ID" value="Phyra73295"/>
</dbReference>
<feature type="compositionally biased region" description="Basic and acidic residues" evidence="17">
    <location>
        <begin position="56"/>
        <end position="71"/>
    </location>
</feature>
<dbReference type="EMBL" id="DS566000">
    <property type="status" value="NOT_ANNOTATED_CDS"/>
    <property type="molecule type" value="Genomic_DNA"/>
</dbReference>
<comment type="similarity">
    <text evidence="2">Belongs to the nucleoporin GLFG family.</text>
</comment>
<dbReference type="GO" id="GO:0044614">
    <property type="term" value="C:nuclear pore cytoplasmic filaments"/>
    <property type="evidence" value="ECO:0000318"/>
    <property type="project" value="GO_Central"/>
</dbReference>
<dbReference type="GO" id="GO:0006405">
    <property type="term" value="P:RNA export from nucleus"/>
    <property type="evidence" value="ECO:0000318"/>
    <property type="project" value="GO_Central"/>
</dbReference>
<dbReference type="FunFam" id="3.30.1610.10:FF:000008">
    <property type="entry name" value="Uncharacterized protein"/>
    <property type="match status" value="1"/>
</dbReference>
<feature type="compositionally biased region" description="Basic and acidic residues" evidence="17">
    <location>
        <begin position="262"/>
        <end position="286"/>
    </location>
</feature>
<evidence type="ECO:0000259" key="18">
    <source>
        <dbReference type="PROSITE" id="PS50053"/>
    </source>
</evidence>
<evidence type="ECO:0000256" key="16">
    <source>
        <dbReference type="ARBA" id="ARBA00049790"/>
    </source>
</evidence>
<evidence type="ECO:0000313" key="20">
    <source>
        <dbReference type="EnsemblProtists" id="Phyra73295"/>
    </source>
</evidence>
<dbReference type="InterPro" id="IPR002052">
    <property type="entry name" value="DNA_methylase_N6_adenine_CS"/>
</dbReference>
<evidence type="ECO:0000256" key="14">
    <source>
        <dbReference type="ARBA" id="ARBA00048763"/>
    </source>
</evidence>
<feature type="compositionally biased region" description="Basic residues" evidence="17">
    <location>
        <begin position="175"/>
        <end position="187"/>
    </location>
</feature>
<keyword evidence="6" id="KW-0509">mRNA transport</keyword>
<dbReference type="SUPFAM" id="SSF53335">
    <property type="entry name" value="S-adenosyl-L-methionine-dependent methyltransferases"/>
    <property type="match status" value="1"/>
</dbReference>
<evidence type="ECO:0000256" key="6">
    <source>
        <dbReference type="ARBA" id="ARBA00022816"/>
    </source>
</evidence>
<keyword evidence="21" id="KW-1185">Reference proteome</keyword>
<keyword evidence="5" id="KW-0068">Autocatalytic cleavage</keyword>
<proteinExistence type="inferred from homology"/>
<feature type="compositionally biased region" description="Basic and acidic residues" evidence="17">
    <location>
        <begin position="1"/>
        <end position="10"/>
    </location>
</feature>
<evidence type="ECO:0000256" key="7">
    <source>
        <dbReference type="ARBA" id="ARBA00022927"/>
    </source>
</evidence>
<dbReference type="VEuPathDB" id="FungiDB:KRP23_9800"/>
<evidence type="ECO:0000256" key="15">
    <source>
        <dbReference type="ARBA" id="ARBA00049075"/>
    </source>
</evidence>
<dbReference type="VEuPathDB" id="FungiDB:KRP23_9799"/>
<dbReference type="InterPro" id="IPR037665">
    <property type="entry name" value="Nucleoporin_S59-like"/>
</dbReference>